<dbReference type="Proteomes" id="UP000660708">
    <property type="component" value="Unassembled WGS sequence"/>
</dbReference>
<dbReference type="PANTHER" id="PTHR43333:SF1">
    <property type="entry name" value="D-ISOMER SPECIFIC 2-HYDROXYACID DEHYDROGENASE NAD-BINDING DOMAIN-CONTAINING PROTEIN"/>
    <property type="match status" value="1"/>
</dbReference>
<keyword evidence="4" id="KW-0670">Pyruvate</keyword>
<dbReference type="SUPFAM" id="SSF51735">
    <property type="entry name" value="NAD(P)-binding Rossmann-fold domains"/>
    <property type="match status" value="1"/>
</dbReference>
<evidence type="ECO:0000256" key="1">
    <source>
        <dbReference type="ARBA" id="ARBA00023002"/>
    </source>
</evidence>
<evidence type="ECO:0000259" key="3">
    <source>
        <dbReference type="Pfam" id="PF02826"/>
    </source>
</evidence>
<keyword evidence="2" id="KW-0520">NAD</keyword>
<dbReference type="InterPro" id="IPR006140">
    <property type="entry name" value="D-isomer_DH_NAD-bd"/>
</dbReference>
<keyword evidence="5" id="KW-1185">Reference proteome</keyword>
<reference evidence="4 5" key="1">
    <citation type="submission" date="2015-06" db="EMBL/GenBank/DDBJ databases">
        <title>Genome sequence of Pseudoalteromonas peptidolytica.</title>
        <authorList>
            <person name="Xie B.-B."/>
            <person name="Rong J.-C."/>
            <person name="Qin Q.-L."/>
            <person name="Zhang Y.-Z."/>
        </authorList>
    </citation>
    <scope>NUCLEOTIDE SEQUENCE [LARGE SCALE GENOMIC DNA]</scope>
    <source>
        <strain evidence="4 5">F12-50-A1</strain>
    </source>
</reference>
<dbReference type="Pfam" id="PF02826">
    <property type="entry name" value="2-Hacid_dh_C"/>
    <property type="match status" value="1"/>
</dbReference>
<feature type="domain" description="D-isomer specific 2-hydroxyacid dehydrogenase NAD-binding" evidence="3">
    <location>
        <begin position="103"/>
        <end position="273"/>
    </location>
</feature>
<dbReference type="PROSITE" id="PS00065">
    <property type="entry name" value="D_2_HYDROXYACID_DH_1"/>
    <property type="match status" value="1"/>
</dbReference>
<keyword evidence="1" id="KW-0560">Oxidoreductase</keyword>
<evidence type="ECO:0000313" key="5">
    <source>
        <dbReference type="Proteomes" id="UP000660708"/>
    </source>
</evidence>
<dbReference type="InterPro" id="IPR036291">
    <property type="entry name" value="NAD(P)-bd_dom_sf"/>
</dbReference>
<dbReference type="SUPFAM" id="SSF52283">
    <property type="entry name" value="Formate/glycerate dehydrogenase catalytic domain-like"/>
    <property type="match status" value="1"/>
</dbReference>
<dbReference type="PANTHER" id="PTHR43333">
    <property type="entry name" value="2-HACID_DH_C DOMAIN-CONTAINING PROTEIN"/>
    <property type="match status" value="1"/>
</dbReference>
<dbReference type="GO" id="GO:0051287">
    <property type="term" value="F:NAD binding"/>
    <property type="evidence" value="ECO:0007669"/>
    <property type="project" value="InterPro"/>
</dbReference>
<name>A0A8I0T3W7_9GAMM</name>
<dbReference type="GO" id="GO:0016616">
    <property type="term" value="F:oxidoreductase activity, acting on the CH-OH group of donors, NAD or NADP as acceptor"/>
    <property type="evidence" value="ECO:0007669"/>
    <property type="project" value="UniProtKB-ARBA"/>
</dbReference>
<evidence type="ECO:0000313" key="4">
    <source>
        <dbReference type="EMBL" id="MBE0345677.1"/>
    </source>
</evidence>
<dbReference type="EMBL" id="AQHF01000020">
    <property type="protein sequence ID" value="MBE0345677.1"/>
    <property type="molecule type" value="Genomic_DNA"/>
</dbReference>
<evidence type="ECO:0000256" key="2">
    <source>
        <dbReference type="ARBA" id="ARBA00023027"/>
    </source>
</evidence>
<dbReference type="InterPro" id="IPR029752">
    <property type="entry name" value="D-isomer_DH_CS1"/>
</dbReference>
<comment type="caution">
    <text evidence="4">The sequence shown here is derived from an EMBL/GenBank/DDBJ whole genome shotgun (WGS) entry which is preliminary data.</text>
</comment>
<gene>
    <name evidence="4" type="primary">ghrA</name>
    <name evidence="4" type="ORF">PPEP_a0602</name>
</gene>
<dbReference type="AlphaFoldDB" id="A0A8I0T3W7"/>
<dbReference type="CDD" id="cd12164">
    <property type="entry name" value="GDH_like_2"/>
    <property type="match status" value="1"/>
</dbReference>
<organism evidence="4 5">
    <name type="scientific">Pseudoalteromonas peptidolytica F12-50-A1</name>
    <dbReference type="NCBI Taxonomy" id="1315280"/>
    <lineage>
        <taxon>Bacteria</taxon>
        <taxon>Pseudomonadati</taxon>
        <taxon>Pseudomonadota</taxon>
        <taxon>Gammaproteobacteria</taxon>
        <taxon>Alteromonadales</taxon>
        <taxon>Pseudoalteromonadaceae</taxon>
        <taxon>Pseudoalteromonas</taxon>
    </lineage>
</organism>
<dbReference type="Gene3D" id="3.40.50.720">
    <property type="entry name" value="NAD(P)-binding Rossmann-like Domain"/>
    <property type="match status" value="2"/>
</dbReference>
<protein>
    <submittedName>
        <fullName evidence="4">Gyoxylate/hydroxypyruvate reductase A</fullName>
    </submittedName>
</protein>
<proteinExistence type="predicted"/>
<sequence length="308" mass="33559">MALLICVTGRNNDKLIAKLSELLPKQTILQWPVDDASLLAKVEFVLAWNAPEALWSQLPNLKVVHSYGAGIDSIPVQLLPPHVEVARIVDPNLADDMAEYVLGHILSHKLGINMYLKQQAQQAWKPRRAKSGRTVGIMGMGQLGLAVADKLNANRFTVKGWSNSVKSLEGIIHFCGDAELGAFLQDLDYLVCLLPLTEQTKGILNAKVFAASPAHCVLINVARGLHLNEADLLTAITQETFGGAVLDVFETEPLPTGHAFWSHPNITVTPHVAALTSLSTAALQIANNYLAMTEGRELMHIVQKKKGY</sequence>
<accession>A0A8I0T3W7</accession>
<dbReference type="RefSeq" id="WP_128730067.1">
    <property type="nucleotide sequence ID" value="NZ_AQHF01000020.1"/>
</dbReference>